<dbReference type="OrthoDB" id="2401469at2759"/>
<name>A0A8H7VH41_9FUNG</name>
<comment type="caution">
    <text evidence="1">The sequence shown here is derived from an EMBL/GenBank/DDBJ whole genome shotgun (WGS) entry which is preliminary data.</text>
</comment>
<accession>A0A8H7VH41</accession>
<evidence type="ECO:0000313" key="1">
    <source>
        <dbReference type="EMBL" id="KAG2222741.1"/>
    </source>
</evidence>
<protein>
    <submittedName>
        <fullName evidence="1">Uncharacterized protein</fullName>
    </submittedName>
</protein>
<keyword evidence="2" id="KW-1185">Reference proteome</keyword>
<reference evidence="1 2" key="1">
    <citation type="submission" date="2020-12" db="EMBL/GenBank/DDBJ databases">
        <title>Metabolic potential, ecology and presence of endohyphal bacteria is reflected in genomic diversity of Mucoromycotina.</title>
        <authorList>
            <person name="Muszewska A."/>
            <person name="Okrasinska A."/>
            <person name="Steczkiewicz K."/>
            <person name="Drgas O."/>
            <person name="Orlowska M."/>
            <person name="Perlinska-Lenart U."/>
            <person name="Aleksandrzak-Piekarczyk T."/>
            <person name="Szatraj K."/>
            <person name="Zielenkiewicz U."/>
            <person name="Pilsyk S."/>
            <person name="Malc E."/>
            <person name="Mieczkowski P."/>
            <person name="Kruszewska J.S."/>
            <person name="Biernat P."/>
            <person name="Pawlowska J."/>
        </authorList>
    </citation>
    <scope>NUCLEOTIDE SEQUENCE [LARGE SCALE GENOMIC DNA]</scope>
    <source>
        <strain evidence="1 2">CBS 142.35</strain>
    </source>
</reference>
<dbReference type="AlphaFoldDB" id="A0A8H7VH41"/>
<dbReference type="EMBL" id="JAEPRB010000076">
    <property type="protein sequence ID" value="KAG2222741.1"/>
    <property type="molecule type" value="Genomic_DNA"/>
</dbReference>
<gene>
    <name evidence="1" type="ORF">INT45_011229</name>
</gene>
<proteinExistence type="predicted"/>
<organism evidence="1 2">
    <name type="scientific">Circinella minor</name>
    <dbReference type="NCBI Taxonomy" id="1195481"/>
    <lineage>
        <taxon>Eukaryota</taxon>
        <taxon>Fungi</taxon>
        <taxon>Fungi incertae sedis</taxon>
        <taxon>Mucoromycota</taxon>
        <taxon>Mucoromycotina</taxon>
        <taxon>Mucoromycetes</taxon>
        <taxon>Mucorales</taxon>
        <taxon>Lichtheimiaceae</taxon>
        <taxon>Circinella</taxon>
    </lineage>
</organism>
<sequence>MDQILNVDGQCDGYRYVLRNEADPIQSVDISFTGYCAQSLTYQQNDSDRDRVRQHERMPVYDCYGGIQGIINRQLGYVELEMRHESHPSADAVERLRYQQLERNFVPSMHQTFIDTLSGNFQIPTFHLCKFIIGWTRTFERKYRLHPDQLLSGRILAHRYNQSRVL</sequence>
<evidence type="ECO:0000313" key="2">
    <source>
        <dbReference type="Proteomes" id="UP000646827"/>
    </source>
</evidence>
<dbReference type="Proteomes" id="UP000646827">
    <property type="component" value="Unassembled WGS sequence"/>
</dbReference>